<dbReference type="Pfam" id="PF25839">
    <property type="entry name" value="Apionate_lact_C"/>
    <property type="match status" value="1"/>
</dbReference>
<dbReference type="Proteomes" id="UP000216442">
    <property type="component" value="Unassembled WGS sequence"/>
</dbReference>
<dbReference type="RefSeq" id="WP_095494504.1">
    <property type="nucleotide sequence ID" value="NZ_NPKJ01000060.1"/>
</dbReference>
<feature type="domain" description="D-apionate lactonase C-terminal" evidence="3">
    <location>
        <begin position="573"/>
        <end position="651"/>
    </location>
</feature>
<proteinExistence type="predicted"/>
<evidence type="ECO:0000313" key="5">
    <source>
        <dbReference type="Proteomes" id="UP000216442"/>
    </source>
</evidence>
<evidence type="ECO:0000259" key="3">
    <source>
        <dbReference type="Pfam" id="PF25839"/>
    </source>
</evidence>
<name>A0A271LIM4_9HYPH</name>
<dbReference type="OrthoDB" id="931854at2"/>
<comment type="caution">
    <text evidence="4">The sequence shown here is derived from an EMBL/GenBank/DDBJ whole genome shotgun (WGS) entry which is preliminary data.</text>
</comment>
<dbReference type="InterPro" id="IPR058788">
    <property type="entry name" value="ApnL_N"/>
</dbReference>
<gene>
    <name evidence="4" type="ORF">CIT26_21840</name>
</gene>
<organism evidence="4 5">
    <name type="scientific">Mesorhizobium temperatum</name>
    <dbReference type="NCBI Taxonomy" id="241416"/>
    <lineage>
        <taxon>Bacteria</taxon>
        <taxon>Pseudomonadati</taxon>
        <taxon>Pseudomonadota</taxon>
        <taxon>Alphaproteobacteria</taxon>
        <taxon>Hyphomicrobiales</taxon>
        <taxon>Phyllobacteriaceae</taxon>
        <taxon>Mesorhizobium</taxon>
    </lineage>
</organism>
<evidence type="ECO:0000259" key="2">
    <source>
        <dbReference type="Pfam" id="PF25838"/>
    </source>
</evidence>
<dbReference type="Pfam" id="PF25837">
    <property type="entry name" value="Apionate_lact_N"/>
    <property type="match status" value="1"/>
</dbReference>
<dbReference type="AlphaFoldDB" id="A0A271LIM4"/>
<dbReference type="InterPro" id="IPR058787">
    <property type="entry name" value="ApnL_M"/>
</dbReference>
<evidence type="ECO:0000259" key="1">
    <source>
        <dbReference type="Pfam" id="PF25837"/>
    </source>
</evidence>
<accession>A0A271LIM4</accession>
<dbReference type="Pfam" id="PF25838">
    <property type="entry name" value="Apionate_lact_M"/>
    <property type="match status" value="1"/>
</dbReference>
<dbReference type="EMBL" id="NPKJ01000060">
    <property type="protein sequence ID" value="PAQ07068.1"/>
    <property type="molecule type" value="Genomic_DNA"/>
</dbReference>
<dbReference type="InterPro" id="IPR058789">
    <property type="entry name" value="ApnL_C"/>
</dbReference>
<evidence type="ECO:0000313" key="4">
    <source>
        <dbReference type="EMBL" id="PAQ07068.1"/>
    </source>
</evidence>
<reference evidence="4 5" key="1">
    <citation type="submission" date="2017-08" db="EMBL/GenBank/DDBJ databases">
        <title>Mesorhizobium wenxinae sp. nov., a novel rhizobial species isolated from root nodules of chickpea (Cicer arietinum L.).</title>
        <authorList>
            <person name="Zhang J."/>
        </authorList>
    </citation>
    <scope>NUCLEOTIDE SEQUENCE [LARGE SCALE GENOMIC DNA]</scope>
    <source>
        <strain evidence="4 5">SDW018</strain>
    </source>
</reference>
<sequence>MTTTASRAIRLCGTEQVDPQLRTLRAGPLSVELDNGALRYVRVGGIEVLRGISFLVRDENWGTDTPVLDDLQIDEKPDAFSVAYRGTSAGASGRLVYQARIAGGSDGALSFVVEAEPETDVLTNRTGFVVLHPIEGLAGKPVKVLHEDGREELSLFPDYIDPKCPFTGIRALSHEIVPGIWATCTMEGDAFEMEDQRNWSDASYKTYVRPLRRPWPYRLPKGEKFTQVVRLQLLGTLPAGTSKNPNPSINLTIGGAIGRVPRIGIGVAADEAKHALEVPELIRRLAPQWMVCQVDLRFGHGQDELESCAALAQLTGAGVVLEIITKGTLDPFSELAPLADAVQRLGLNLEAVSVFPAQDMKSVQPGAPWPAMPTFEQNYSAVRRAFPRVPLGGGMAAYFTELNRKRPPTGALDYATFTTCPNVHAADDVSVMETLQAIPHLIRSTRAFMGERLPLRIGPSQLGCRENPYGKSTAPNEANGRVCLSRIDPRQRGLFNAAWTVGYFAACARERIEAVAFGDFTGPFGYVYRKADFVQPWFDQQDGRMVYPAFHVMAGLSKLNGATLLFVGTSGADSIAAIAAEKDGRTTLWLSNLTAKKQPVQLSDTPISARIALLAADQFERAAADPNFMESSGRQLDDQFISLDAYAVARVDLHRSSST</sequence>
<protein>
    <submittedName>
        <fullName evidence="4">Uncharacterized protein</fullName>
    </submittedName>
</protein>
<feature type="domain" description="D-apionate lactonase TIM barrel" evidence="2">
    <location>
        <begin position="263"/>
        <end position="561"/>
    </location>
</feature>
<feature type="domain" description="D-apionate lactonase N-terminal" evidence="1">
    <location>
        <begin position="10"/>
        <end position="233"/>
    </location>
</feature>
<keyword evidence="5" id="KW-1185">Reference proteome</keyword>